<accession>A0A944CCG4</accession>
<name>A0A944CCG4_9HYPH</name>
<evidence type="ECO:0000313" key="2">
    <source>
        <dbReference type="Proteomes" id="UP000705379"/>
    </source>
</evidence>
<reference evidence="1" key="1">
    <citation type="submission" date="2018-08" db="EMBL/GenBank/DDBJ databases">
        <authorList>
            <person name="Jin W."/>
            <person name="Wang H."/>
            <person name="Yang Y."/>
            <person name="Li M."/>
            <person name="Liu J."/>
        </authorList>
    </citation>
    <scope>NUCLEOTIDE SEQUENCE</scope>
    <source>
        <strain evidence="1">AESS21</strain>
    </source>
</reference>
<gene>
    <name evidence="1" type="ORF">DYI23_05420</name>
</gene>
<sequence length="414" mass="45215">MKIVTYAKTNPHFDTVMALIQVRLKARLAGCLDLCSPTQTPLLKQADFSEFLCRTENPVDFKFLSFGFKKNKDPANLYPLRYIRGVTAKMQQFYVGSDSKNADTGSQQELNLGDIKKIEKITTFFASPKEAQGAKQDRYKRRIIAIVITYTGVDNDSHEQLICSPSSEFYSIGQKYPDAIRANCLDYLNTYAKNNPTYYIAYEENAGGLNFYPDPAAPTKPIQITNVAYDAVNGASKDYIANLALISTVPIDPAELVPPAVETVTFQIPFRKNTTGNEIKLESESSASSSYRSVVATQKTHNFSIGIPNISVEVPGGPSVAIGKIAGYTYGSSHGKTVEENTGSASTSKVSQTIPADAYVLEDFQHSKDFEATAKIQMFNAASKEVMEVSVPTNVPCFSVADDDALAEAIVGSI</sequence>
<proteinExistence type="predicted"/>
<dbReference type="EMBL" id="QTKU01000001">
    <property type="protein sequence ID" value="MBS8259653.1"/>
    <property type="molecule type" value="Genomic_DNA"/>
</dbReference>
<dbReference type="Proteomes" id="UP000705379">
    <property type="component" value="Unassembled WGS sequence"/>
</dbReference>
<protein>
    <submittedName>
        <fullName evidence="1">Uncharacterized protein</fullName>
    </submittedName>
</protein>
<organism evidence="1 2">
    <name type="scientific">Roseibium polysiphoniae</name>
    <dbReference type="NCBI Taxonomy" id="2571221"/>
    <lineage>
        <taxon>Bacteria</taxon>
        <taxon>Pseudomonadati</taxon>
        <taxon>Pseudomonadota</taxon>
        <taxon>Alphaproteobacteria</taxon>
        <taxon>Hyphomicrobiales</taxon>
        <taxon>Stappiaceae</taxon>
        <taxon>Roseibium</taxon>
    </lineage>
</organism>
<dbReference type="RefSeq" id="WP_213215227.1">
    <property type="nucleotide sequence ID" value="NZ_QTKU01000001.1"/>
</dbReference>
<comment type="caution">
    <text evidence="1">The sequence shown here is derived from an EMBL/GenBank/DDBJ whole genome shotgun (WGS) entry which is preliminary data.</text>
</comment>
<reference evidence="1" key="2">
    <citation type="journal article" date="2021" name="Microorganisms">
        <title>Bacterial Dimethylsulfoniopropionate Biosynthesis in the East China Sea.</title>
        <authorList>
            <person name="Liu J."/>
            <person name="Zhang Y."/>
            <person name="Liu J."/>
            <person name="Zhong H."/>
            <person name="Williams B.T."/>
            <person name="Zheng Y."/>
            <person name="Curson A.R.J."/>
            <person name="Sun C."/>
            <person name="Sun H."/>
            <person name="Song D."/>
            <person name="Wagner Mackenzie B."/>
            <person name="Bermejo Martinez A."/>
            <person name="Todd J.D."/>
            <person name="Zhang X.H."/>
        </authorList>
    </citation>
    <scope>NUCLEOTIDE SEQUENCE</scope>
    <source>
        <strain evidence="1">AESS21</strain>
    </source>
</reference>
<dbReference type="AlphaFoldDB" id="A0A944CCG4"/>
<evidence type="ECO:0000313" key="1">
    <source>
        <dbReference type="EMBL" id="MBS8259653.1"/>
    </source>
</evidence>